<dbReference type="SUPFAM" id="SSF50978">
    <property type="entry name" value="WD40 repeat-like"/>
    <property type="match status" value="1"/>
</dbReference>
<gene>
    <name evidence="1" type="ORF">NQ318_009573</name>
</gene>
<dbReference type="Proteomes" id="UP001162162">
    <property type="component" value="Unassembled WGS sequence"/>
</dbReference>
<evidence type="ECO:0000313" key="1">
    <source>
        <dbReference type="EMBL" id="KAJ8934698.1"/>
    </source>
</evidence>
<protein>
    <submittedName>
        <fullName evidence="1">Uncharacterized protein</fullName>
    </submittedName>
</protein>
<accession>A0AAV8X802</accession>
<comment type="caution">
    <text evidence="1">The sequence shown here is derived from an EMBL/GenBank/DDBJ whole genome shotgun (WGS) entry which is preliminary data.</text>
</comment>
<organism evidence="1 2">
    <name type="scientific">Aromia moschata</name>
    <dbReference type="NCBI Taxonomy" id="1265417"/>
    <lineage>
        <taxon>Eukaryota</taxon>
        <taxon>Metazoa</taxon>
        <taxon>Ecdysozoa</taxon>
        <taxon>Arthropoda</taxon>
        <taxon>Hexapoda</taxon>
        <taxon>Insecta</taxon>
        <taxon>Pterygota</taxon>
        <taxon>Neoptera</taxon>
        <taxon>Endopterygota</taxon>
        <taxon>Coleoptera</taxon>
        <taxon>Polyphaga</taxon>
        <taxon>Cucujiformia</taxon>
        <taxon>Chrysomeloidea</taxon>
        <taxon>Cerambycidae</taxon>
        <taxon>Cerambycinae</taxon>
        <taxon>Callichromatini</taxon>
        <taxon>Aromia</taxon>
    </lineage>
</organism>
<dbReference type="Gene3D" id="2.130.10.10">
    <property type="entry name" value="YVTN repeat-like/Quinoprotein amine dehydrogenase"/>
    <property type="match status" value="1"/>
</dbReference>
<dbReference type="AlphaFoldDB" id="A0AAV8X802"/>
<dbReference type="Pfam" id="PF19056">
    <property type="entry name" value="WD40_2"/>
    <property type="match status" value="1"/>
</dbReference>
<dbReference type="InterPro" id="IPR015943">
    <property type="entry name" value="WD40/YVTN_repeat-like_dom_sf"/>
</dbReference>
<dbReference type="GO" id="GO:0019894">
    <property type="term" value="F:kinesin binding"/>
    <property type="evidence" value="ECO:0007669"/>
    <property type="project" value="TreeGrafter"/>
</dbReference>
<sequence length="358" mass="39326">METLQENPLMGHQKVFHSLIYGLLIQLHRICEQGHEFYLQASYYSNRKFSLGGGTLSFFRHVNGRVVVALACGQVAIFRRNPEGEWDLSQYHLVQLGLPHQSVRQLAVVGDKVWCGYRNKIHVLQPHDLQVVHTLEAHPRRESPVRQMAWLGEGVWVSIRLDSTLRLYHAHTYQHLQDVDIEPYVSKMLGTGKLGFSLVRITSLLISSNRLWIGTSNGVIISVPLSDNGSSMGAVVPRGSIMLPGAGVRIPPVPGSFVPYCTMAHAQLSFHGHRDNVKFFVAVPGNGGTSAASTPSEAMSASVSSIGGQLKQPSAMLVISGGEGYVDFRIEDDNEPRDGASHLLVWQLLTDIPGNPLG</sequence>
<dbReference type="GO" id="GO:0005737">
    <property type="term" value="C:cytoplasm"/>
    <property type="evidence" value="ECO:0007669"/>
    <property type="project" value="TreeGrafter"/>
</dbReference>
<dbReference type="EMBL" id="JAPWTK010000999">
    <property type="protein sequence ID" value="KAJ8934698.1"/>
    <property type="molecule type" value="Genomic_DNA"/>
</dbReference>
<dbReference type="GO" id="GO:0008432">
    <property type="term" value="F:JUN kinase binding"/>
    <property type="evidence" value="ECO:0007669"/>
    <property type="project" value="TreeGrafter"/>
</dbReference>
<dbReference type="PANTHER" id="PTHR13886:SF4">
    <property type="entry name" value="JNK-INTERACTING PROTEIN 3"/>
    <property type="match status" value="1"/>
</dbReference>
<reference evidence="1" key="1">
    <citation type="journal article" date="2023" name="Insect Mol. Biol.">
        <title>Genome sequencing provides insights into the evolution of gene families encoding plant cell wall-degrading enzymes in longhorned beetles.</title>
        <authorList>
            <person name="Shin N.R."/>
            <person name="Okamura Y."/>
            <person name="Kirsch R."/>
            <person name="Pauchet Y."/>
        </authorList>
    </citation>
    <scope>NUCLEOTIDE SEQUENCE</scope>
    <source>
        <strain evidence="1">AMC_N1</strain>
    </source>
</reference>
<keyword evidence="2" id="KW-1185">Reference proteome</keyword>
<evidence type="ECO:0000313" key="2">
    <source>
        <dbReference type="Proteomes" id="UP001162162"/>
    </source>
</evidence>
<dbReference type="GO" id="GO:0016192">
    <property type="term" value="P:vesicle-mediated transport"/>
    <property type="evidence" value="ECO:0007669"/>
    <property type="project" value="TreeGrafter"/>
</dbReference>
<dbReference type="GO" id="GO:0005078">
    <property type="term" value="F:MAP-kinase scaffold activity"/>
    <property type="evidence" value="ECO:0007669"/>
    <property type="project" value="InterPro"/>
</dbReference>
<dbReference type="InterPro" id="IPR036322">
    <property type="entry name" value="WD40_repeat_dom_sf"/>
</dbReference>
<dbReference type="PANTHER" id="PTHR13886">
    <property type="entry name" value="JNK/SAPK-ASSOCIATED PROTEIN"/>
    <property type="match status" value="1"/>
</dbReference>
<name>A0AAV8X802_9CUCU</name>
<dbReference type="InterPro" id="IPR039911">
    <property type="entry name" value="JIP3/JIP4"/>
</dbReference>
<dbReference type="GO" id="GO:0030159">
    <property type="term" value="F:signaling receptor complex adaptor activity"/>
    <property type="evidence" value="ECO:0007669"/>
    <property type="project" value="TreeGrafter"/>
</dbReference>
<proteinExistence type="predicted"/>